<sequence>MKFHFICSKATIFEKRAIKHILGTLMEPFTVEDVTLLIRCHFEKTANK</sequence>
<dbReference type="EMBL" id="JAFBFH010000053">
    <property type="protein sequence ID" value="MBM7717547.1"/>
    <property type="molecule type" value="Genomic_DNA"/>
</dbReference>
<protein>
    <submittedName>
        <fullName evidence="1">Uncharacterized protein</fullName>
    </submittedName>
</protein>
<organism evidence="1 2">
    <name type="scientific">Siminovitchia thermophila</name>
    <dbReference type="NCBI Taxonomy" id="1245522"/>
    <lineage>
        <taxon>Bacteria</taxon>
        <taxon>Bacillati</taxon>
        <taxon>Bacillota</taxon>
        <taxon>Bacilli</taxon>
        <taxon>Bacillales</taxon>
        <taxon>Bacillaceae</taxon>
        <taxon>Siminovitchia</taxon>
    </lineage>
</organism>
<name>A0ABS2RD14_9BACI</name>
<evidence type="ECO:0000313" key="2">
    <source>
        <dbReference type="Proteomes" id="UP000823485"/>
    </source>
</evidence>
<gene>
    <name evidence="1" type="ORF">JOC94_004576</name>
</gene>
<accession>A0ABS2RD14</accession>
<reference evidence="1 2" key="1">
    <citation type="submission" date="2021-01" db="EMBL/GenBank/DDBJ databases">
        <title>Genomic Encyclopedia of Type Strains, Phase IV (KMG-IV): sequencing the most valuable type-strain genomes for metagenomic binning, comparative biology and taxonomic classification.</title>
        <authorList>
            <person name="Goeker M."/>
        </authorList>
    </citation>
    <scope>NUCLEOTIDE SEQUENCE [LARGE SCALE GENOMIC DNA]</scope>
    <source>
        <strain evidence="1 2">DSM 105453</strain>
    </source>
</reference>
<comment type="caution">
    <text evidence="1">The sequence shown here is derived from an EMBL/GenBank/DDBJ whole genome shotgun (WGS) entry which is preliminary data.</text>
</comment>
<proteinExistence type="predicted"/>
<evidence type="ECO:0000313" key="1">
    <source>
        <dbReference type="EMBL" id="MBM7717547.1"/>
    </source>
</evidence>
<keyword evidence="2" id="KW-1185">Reference proteome</keyword>
<dbReference type="Proteomes" id="UP000823485">
    <property type="component" value="Unassembled WGS sequence"/>
</dbReference>